<sequence>MDPKETVRTGYDALSFLYRRDDHVAPHHEAWATQLLEILSESPARVLDLGCGCGIPVARDLALAGHTVLGVDISAVQIDRAKKLVPGGTFVQGDIAALAKGEPISESPETNALFSTNGQFDAVVALYVLIHLPVSEQTMLIRQIGEWLKEGGFCMVIVGISAQTFELGGWLGSDESVKMWWEQAGIEEYRKWAVEAGFEIVEDKRVKDLRAPEDFEGHQFLLLKKLPMSVDRA</sequence>
<dbReference type="EMBL" id="MU266361">
    <property type="protein sequence ID" value="KAH7927781.1"/>
    <property type="molecule type" value="Genomic_DNA"/>
</dbReference>
<keyword evidence="1" id="KW-0489">Methyltransferase</keyword>
<evidence type="ECO:0000313" key="1">
    <source>
        <dbReference type="EMBL" id="KAH7927781.1"/>
    </source>
</evidence>
<gene>
    <name evidence="1" type="ORF">BV22DRAFT_1110884</name>
</gene>
<accession>A0ACB8BRT1</accession>
<reference evidence="1" key="1">
    <citation type="journal article" date="2021" name="New Phytol.">
        <title>Evolutionary innovations through gain and loss of genes in the ectomycorrhizal Boletales.</title>
        <authorList>
            <person name="Wu G."/>
            <person name="Miyauchi S."/>
            <person name="Morin E."/>
            <person name="Kuo A."/>
            <person name="Drula E."/>
            <person name="Varga T."/>
            <person name="Kohler A."/>
            <person name="Feng B."/>
            <person name="Cao Y."/>
            <person name="Lipzen A."/>
            <person name="Daum C."/>
            <person name="Hundley H."/>
            <person name="Pangilinan J."/>
            <person name="Johnson J."/>
            <person name="Barry K."/>
            <person name="LaButti K."/>
            <person name="Ng V."/>
            <person name="Ahrendt S."/>
            <person name="Min B."/>
            <person name="Choi I.G."/>
            <person name="Park H."/>
            <person name="Plett J.M."/>
            <person name="Magnuson J."/>
            <person name="Spatafora J.W."/>
            <person name="Nagy L.G."/>
            <person name="Henrissat B."/>
            <person name="Grigoriev I.V."/>
            <person name="Yang Z.L."/>
            <person name="Xu J."/>
            <person name="Martin F.M."/>
        </authorList>
    </citation>
    <scope>NUCLEOTIDE SEQUENCE</scope>
    <source>
        <strain evidence="1">KUC20120723A-06</strain>
    </source>
</reference>
<protein>
    <submittedName>
        <fullName evidence="1">S-adenosyl-L-methionine-dependent methyltransferase</fullName>
    </submittedName>
</protein>
<evidence type="ECO:0000313" key="2">
    <source>
        <dbReference type="Proteomes" id="UP000790709"/>
    </source>
</evidence>
<keyword evidence="2" id="KW-1185">Reference proteome</keyword>
<proteinExistence type="predicted"/>
<dbReference type="Proteomes" id="UP000790709">
    <property type="component" value="Unassembled WGS sequence"/>
</dbReference>
<keyword evidence="1" id="KW-0808">Transferase</keyword>
<name>A0ACB8BRT1_9AGAM</name>
<comment type="caution">
    <text evidence="1">The sequence shown here is derived from an EMBL/GenBank/DDBJ whole genome shotgun (WGS) entry which is preliminary data.</text>
</comment>
<organism evidence="1 2">
    <name type="scientific">Leucogyrophana mollusca</name>
    <dbReference type="NCBI Taxonomy" id="85980"/>
    <lineage>
        <taxon>Eukaryota</taxon>
        <taxon>Fungi</taxon>
        <taxon>Dikarya</taxon>
        <taxon>Basidiomycota</taxon>
        <taxon>Agaricomycotina</taxon>
        <taxon>Agaricomycetes</taxon>
        <taxon>Agaricomycetidae</taxon>
        <taxon>Boletales</taxon>
        <taxon>Boletales incertae sedis</taxon>
        <taxon>Leucogyrophana</taxon>
    </lineage>
</organism>